<reference evidence="2 3" key="1">
    <citation type="journal article" date="2018" name="Cell">
        <title>The Chara Genome: Secondary Complexity and Implications for Plant Terrestrialization.</title>
        <authorList>
            <person name="Nishiyama T."/>
            <person name="Sakayama H."/>
            <person name="Vries J.D."/>
            <person name="Buschmann H."/>
            <person name="Saint-Marcoux D."/>
            <person name="Ullrich K.K."/>
            <person name="Haas F.B."/>
            <person name="Vanderstraeten L."/>
            <person name="Becker D."/>
            <person name="Lang D."/>
            <person name="Vosolsobe S."/>
            <person name="Rombauts S."/>
            <person name="Wilhelmsson P.K.I."/>
            <person name="Janitza P."/>
            <person name="Kern R."/>
            <person name="Heyl A."/>
            <person name="Rumpler F."/>
            <person name="Villalobos L.I.A.C."/>
            <person name="Clay J.M."/>
            <person name="Skokan R."/>
            <person name="Toyoda A."/>
            <person name="Suzuki Y."/>
            <person name="Kagoshima H."/>
            <person name="Schijlen E."/>
            <person name="Tajeshwar N."/>
            <person name="Catarino B."/>
            <person name="Hetherington A.J."/>
            <person name="Saltykova A."/>
            <person name="Bonnot C."/>
            <person name="Breuninger H."/>
            <person name="Symeonidi A."/>
            <person name="Radhakrishnan G.V."/>
            <person name="Van Nieuwerburgh F."/>
            <person name="Deforce D."/>
            <person name="Chang C."/>
            <person name="Karol K.G."/>
            <person name="Hedrich R."/>
            <person name="Ulvskov P."/>
            <person name="Glockner G."/>
            <person name="Delwiche C.F."/>
            <person name="Petrasek J."/>
            <person name="Van de Peer Y."/>
            <person name="Friml J."/>
            <person name="Beilby M."/>
            <person name="Dolan L."/>
            <person name="Kohara Y."/>
            <person name="Sugano S."/>
            <person name="Fujiyama A."/>
            <person name="Delaux P.-M."/>
            <person name="Quint M."/>
            <person name="TheiBen G."/>
            <person name="Hagemann M."/>
            <person name="Harholt J."/>
            <person name="Dunand C."/>
            <person name="Zachgo S."/>
            <person name="Langdale J."/>
            <person name="Maumus F."/>
            <person name="Straeten D.V.D."/>
            <person name="Gould S.B."/>
            <person name="Rensing S.A."/>
        </authorList>
    </citation>
    <scope>NUCLEOTIDE SEQUENCE [LARGE SCALE GENOMIC DNA]</scope>
    <source>
        <strain evidence="2 3">S276</strain>
    </source>
</reference>
<dbReference type="Proteomes" id="UP000265515">
    <property type="component" value="Unassembled WGS sequence"/>
</dbReference>
<organism evidence="2 3">
    <name type="scientific">Chara braunii</name>
    <name type="common">Braun's stonewort</name>
    <dbReference type="NCBI Taxonomy" id="69332"/>
    <lineage>
        <taxon>Eukaryota</taxon>
        <taxon>Viridiplantae</taxon>
        <taxon>Streptophyta</taxon>
        <taxon>Charophyceae</taxon>
        <taxon>Charales</taxon>
        <taxon>Characeae</taxon>
        <taxon>Chara</taxon>
    </lineage>
</organism>
<evidence type="ECO:0000313" key="3">
    <source>
        <dbReference type="Proteomes" id="UP000265515"/>
    </source>
</evidence>
<protein>
    <submittedName>
        <fullName evidence="2">Uncharacterized protein</fullName>
    </submittedName>
</protein>
<dbReference type="EMBL" id="BFEA01000378">
    <property type="protein sequence ID" value="GBG81551.1"/>
    <property type="molecule type" value="Genomic_DNA"/>
</dbReference>
<comment type="caution">
    <text evidence="2">The sequence shown here is derived from an EMBL/GenBank/DDBJ whole genome shotgun (WGS) entry which is preliminary data.</text>
</comment>
<accession>A0A388LH21</accession>
<feature type="transmembrane region" description="Helical" evidence="1">
    <location>
        <begin position="62"/>
        <end position="81"/>
    </location>
</feature>
<keyword evidence="1" id="KW-0812">Transmembrane</keyword>
<proteinExistence type="predicted"/>
<evidence type="ECO:0000256" key="1">
    <source>
        <dbReference type="SAM" id="Phobius"/>
    </source>
</evidence>
<dbReference type="Gramene" id="GBG81551">
    <property type="protein sequence ID" value="GBG81551"/>
    <property type="gene ID" value="CBR_g32541"/>
</dbReference>
<gene>
    <name evidence="2" type="ORF">CBR_g32541</name>
</gene>
<name>A0A388LH21_CHABU</name>
<evidence type="ECO:0000313" key="2">
    <source>
        <dbReference type="EMBL" id="GBG81551.1"/>
    </source>
</evidence>
<keyword evidence="3" id="KW-1185">Reference proteome</keyword>
<dbReference type="AlphaFoldDB" id="A0A388LH21"/>
<keyword evidence="1" id="KW-0472">Membrane</keyword>
<keyword evidence="1" id="KW-1133">Transmembrane helix</keyword>
<sequence length="85" mass="9642">MPSLFFVLYSNGLCIFVKDVFVLLRWRDEQSGLQMKLEGQQAHCGKGCHVGLRGWLFVKLQFLWHMAVVLSGTFGVAAIRVQSKN</sequence>